<accession>A0A951U542</accession>
<reference evidence="2" key="2">
    <citation type="journal article" date="2022" name="Microbiol. Resour. Announc.">
        <title>Metagenome Sequencing to Explore Phylogenomics of Terrestrial Cyanobacteria.</title>
        <authorList>
            <person name="Ward R.D."/>
            <person name="Stajich J.E."/>
            <person name="Johansen J.R."/>
            <person name="Huntemann M."/>
            <person name="Clum A."/>
            <person name="Foster B."/>
            <person name="Foster B."/>
            <person name="Roux S."/>
            <person name="Palaniappan K."/>
            <person name="Varghese N."/>
            <person name="Mukherjee S."/>
            <person name="Reddy T.B.K."/>
            <person name="Daum C."/>
            <person name="Copeland A."/>
            <person name="Chen I.A."/>
            <person name="Ivanova N.N."/>
            <person name="Kyrpides N.C."/>
            <person name="Shapiro N."/>
            <person name="Eloe-Fadrosh E.A."/>
            <person name="Pietrasiak N."/>
        </authorList>
    </citation>
    <scope>NUCLEOTIDE SEQUENCE</scope>
    <source>
        <strain evidence="2">GSE-TBD4-15B</strain>
    </source>
</reference>
<name>A0A951U542_9CYAN</name>
<protein>
    <submittedName>
        <fullName evidence="2">Uncharacterized protein</fullName>
    </submittedName>
</protein>
<comment type="caution">
    <text evidence="2">The sequence shown here is derived from an EMBL/GenBank/DDBJ whole genome shotgun (WGS) entry which is preliminary data.</text>
</comment>
<sequence length="150" mass="16683">MVFKFLNKGKGKKSEFFLEAPPLSHEAEAKLAEVKHIVEAKVDELKETAVKVTDAIEEKIEQKVDRSALAQDIKAKVAPEAKTKKFKNAKAAEAETAESKAARRIVAQPAPEPVKNFATDFLMPSATPRRRPGPSLDMFRDMAKDVNPRR</sequence>
<dbReference type="AlphaFoldDB" id="A0A951U542"/>
<dbReference type="Proteomes" id="UP000707356">
    <property type="component" value="Unassembled WGS sequence"/>
</dbReference>
<feature type="region of interest" description="Disordered" evidence="1">
    <location>
        <begin position="122"/>
        <end position="150"/>
    </location>
</feature>
<feature type="compositionally biased region" description="Basic and acidic residues" evidence="1">
    <location>
        <begin position="138"/>
        <end position="150"/>
    </location>
</feature>
<reference evidence="2" key="1">
    <citation type="submission" date="2021-05" db="EMBL/GenBank/DDBJ databases">
        <authorList>
            <person name="Pietrasiak N."/>
            <person name="Ward R."/>
            <person name="Stajich J.E."/>
            <person name="Kurbessoian T."/>
        </authorList>
    </citation>
    <scope>NUCLEOTIDE SEQUENCE</scope>
    <source>
        <strain evidence="2">GSE-TBD4-15B</strain>
    </source>
</reference>
<proteinExistence type="predicted"/>
<gene>
    <name evidence="2" type="ORF">KME07_12450</name>
</gene>
<dbReference type="EMBL" id="JAHHHV010000066">
    <property type="protein sequence ID" value="MBW4466230.1"/>
    <property type="molecule type" value="Genomic_DNA"/>
</dbReference>
<evidence type="ECO:0000313" key="2">
    <source>
        <dbReference type="EMBL" id="MBW4466230.1"/>
    </source>
</evidence>
<organism evidence="2 3">
    <name type="scientific">Pegethrix bostrychoides GSE-TBD4-15B</name>
    <dbReference type="NCBI Taxonomy" id="2839662"/>
    <lineage>
        <taxon>Bacteria</taxon>
        <taxon>Bacillati</taxon>
        <taxon>Cyanobacteriota</taxon>
        <taxon>Cyanophyceae</taxon>
        <taxon>Oculatellales</taxon>
        <taxon>Oculatellaceae</taxon>
        <taxon>Pegethrix</taxon>
    </lineage>
</organism>
<evidence type="ECO:0000256" key="1">
    <source>
        <dbReference type="SAM" id="MobiDB-lite"/>
    </source>
</evidence>
<evidence type="ECO:0000313" key="3">
    <source>
        <dbReference type="Proteomes" id="UP000707356"/>
    </source>
</evidence>